<organism evidence="1 2">
    <name type="scientific">Kribbella ginsengisoli</name>
    <dbReference type="NCBI Taxonomy" id="363865"/>
    <lineage>
        <taxon>Bacteria</taxon>
        <taxon>Bacillati</taxon>
        <taxon>Actinomycetota</taxon>
        <taxon>Actinomycetes</taxon>
        <taxon>Propionibacteriales</taxon>
        <taxon>Kribbellaceae</taxon>
        <taxon>Kribbella</taxon>
    </lineage>
</organism>
<reference evidence="2" key="1">
    <citation type="journal article" date="2019" name="Int. J. Syst. Evol. Microbiol.">
        <title>The Global Catalogue of Microorganisms (GCM) 10K type strain sequencing project: providing services to taxonomists for standard genome sequencing and annotation.</title>
        <authorList>
            <consortium name="The Broad Institute Genomics Platform"/>
            <consortium name="The Broad Institute Genome Sequencing Center for Infectious Disease"/>
            <person name="Wu L."/>
            <person name="Ma J."/>
        </authorList>
    </citation>
    <scope>NUCLEOTIDE SEQUENCE [LARGE SCALE GENOMIC DNA]</scope>
    <source>
        <strain evidence="2">JCM 16928</strain>
    </source>
</reference>
<comment type="caution">
    <text evidence="1">The sequence shown here is derived from an EMBL/GenBank/DDBJ whole genome shotgun (WGS) entry which is preliminary data.</text>
</comment>
<protein>
    <submittedName>
        <fullName evidence="1">Uncharacterized protein</fullName>
    </submittedName>
</protein>
<evidence type="ECO:0000313" key="1">
    <source>
        <dbReference type="EMBL" id="GAA3537516.1"/>
    </source>
</evidence>
<accession>A0ABP6VP24</accession>
<evidence type="ECO:0000313" key="2">
    <source>
        <dbReference type="Proteomes" id="UP001501222"/>
    </source>
</evidence>
<keyword evidence="2" id="KW-1185">Reference proteome</keyword>
<dbReference type="Proteomes" id="UP001501222">
    <property type="component" value="Unassembled WGS sequence"/>
</dbReference>
<name>A0ABP6VP24_9ACTN</name>
<dbReference type="EMBL" id="BAABAA010000001">
    <property type="protein sequence ID" value="GAA3537516.1"/>
    <property type="molecule type" value="Genomic_DNA"/>
</dbReference>
<sequence length="139" mass="15272">MPYSVDPQVAGELGEGTVMDSSVHPPAVSRVEFVLDSPETDDLVQSFPVYLISDLLADRVGQAGLTGIRLAHAEVRPSEEFLAAFGEVPHRNYLWLQLENSEGADAWLDDSLELCVSDRLMRILEEGTLSDCIISEIKV</sequence>
<gene>
    <name evidence="1" type="ORF">GCM10022235_01200</name>
</gene>
<dbReference type="RefSeq" id="WP_344836141.1">
    <property type="nucleotide sequence ID" value="NZ_BAABAA010000001.1"/>
</dbReference>
<proteinExistence type="predicted"/>